<dbReference type="Proteomes" id="UP000887565">
    <property type="component" value="Unplaced"/>
</dbReference>
<keyword evidence="1" id="KW-1185">Reference proteome</keyword>
<protein>
    <submittedName>
        <fullName evidence="2">Uncharacterized protein</fullName>
    </submittedName>
</protein>
<accession>A0A915JKR9</accession>
<evidence type="ECO:0000313" key="2">
    <source>
        <dbReference type="WBParaSite" id="nRc.2.0.1.t26672-RA"/>
    </source>
</evidence>
<evidence type="ECO:0000313" key="1">
    <source>
        <dbReference type="Proteomes" id="UP000887565"/>
    </source>
</evidence>
<dbReference type="WBParaSite" id="nRc.2.0.1.t26672-RA">
    <property type="protein sequence ID" value="nRc.2.0.1.t26672-RA"/>
    <property type="gene ID" value="nRc.2.0.1.g26672"/>
</dbReference>
<name>A0A915JKR9_ROMCU</name>
<dbReference type="AlphaFoldDB" id="A0A915JKR9"/>
<sequence length="88" mass="9843">MPVEADYEPPPAEAITIAAHEEVLQAQAADPVIAKIITTLRTDNAVKHPPIFFIEDQILYRQFKDVKQLVIPASMVNQTLHQFHGAKI</sequence>
<proteinExistence type="predicted"/>
<organism evidence="1 2">
    <name type="scientific">Romanomermis culicivorax</name>
    <name type="common">Nematode worm</name>
    <dbReference type="NCBI Taxonomy" id="13658"/>
    <lineage>
        <taxon>Eukaryota</taxon>
        <taxon>Metazoa</taxon>
        <taxon>Ecdysozoa</taxon>
        <taxon>Nematoda</taxon>
        <taxon>Enoplea</taxon>
        <taxon>Dorylaimia</taxon>
        <taxon>Mermithida</taxon>
        <taxon>Mermithoidea</taxon>
        <taxon>Mermithidae</taxon>
        <taxon>Romanomermis</taxon>
    </lineage>
</organism>
<reference evidence="2" key="1">
    <citation type="submission" date="2022-11" db="UniProtKB">
        <authorList>
            <consortium name="WormBaseParasite"/>
        </authorList>
    </citation>
    <scope>IDENTIFICATION</scope>
</reference>